<name>A0ACB9LW21_BAUVA</name>
<organism evidence="1 2">
    <name type="scientific">Bauhinia variegata</name>
    <name type="common">Purple orchid tree</name>
    <name type="synonym">Phanera variegata</name>
    <dbReference type="NCBI Taxonomy" id="167791"/>
    <lineage>
        <taxon>Eukaryota</taxon>
        <taxon>Viridiplantae</taxon>
        <taxon>Streptophyta</taxon>
        <taxon>Embryophyta</taxon>
        <taxon>Tracheophyta</taxon>
        <taxon>Spermatophyta</taxon>
        <taxon>Magnoliopsida</taxon>
        <taxon>eudicotyledons</taxon>
        <taxon>Gunneridae</taxon>
        <taxon>Pentapetalae</taxon>
        <taxon>rosids</taxon>
        <taxon>fabids</taxon>
        <taxon>Fabales</taxon>
        <taxon>Fabaceae</taxon>
        <taxon>Cercidoideae</taxon>
        <taxon>Cercideae</taxon>
        <taxon>Bauhiniinae</taxon>
        <taxon>Bauhinia</taxon>
    </lineage>
</organism>
<reference evidence="1 2" key="1">
    <citation type="journal article" date="2022" name="DNA Res.">
        <title>Chromosomal-level genome assembly of the orchid tree Bauhinia variegata (Leguminosae; Cercidoideae) supports the allotetraploid origin hypothesis of Bauhinia.</title>
        <authorList>
            <person name="Zhong Y."/>
            <person name="Chen Y."/>
            <person name="Zheng D."/>
            <person name="Pang J."/>
            <person name="Liu Y."/>
            <person name="Luo S."/>
            <person name="Meng S."/>
            <person name="Qian L."/>
            <person name="Wei D."/>
            <person name="Dai S."/>
            <person name="Zhou R."/>
        </authorList>
    </citation>
    <scope>NUCLEOTIDE SEQUENCE [LARGE SCALE GENOMIC DNA]</scope>
    <source>
        <strain evidence="1">BV-YZ2020</strain>
    </source>
</reference>
<dbReference type="Proteomes" id="UP000828941">
    <property type="component" value="Chromosome 11"/>
</dbReference>
<protein>
    <submittedName>
        <fullName evidence="1">Uncharacterized protein</fullName>
    </submittedName>
</protein>
<keyword evidence="2" id="KW-1185">Reference proteome</keyword>
<sequence>MHLNFFLFALIGCIMTSSVISTTNHVVGDAVGWNLPPNPTFYSNWAKKKVFRVGDILEFPYSPGLSNVVQVRKEDFDVCSMRSDIKQYYEGNSKVTLDKSGDFYFFCSVGKHCEFGQKLHVTVS</sequence>
<comment type="caution">
    <text evidence="1">The sequence shown here is derived from an EMBL/GenBank/DDBJ whole genome shotgun (WGS) entry which is preliminary data.</text>
</comment>
<gene>
    <name evidence="1" type="ORF">L6164_028306</name>
</gene>
<accession>A0ACB9LW21</accession>
<proteinExistence type="predicted"/>
<evidence type="ECO:0000313" key="1">
    <source>
        <dbReference type="EMBL" id="KAI4315506.1"/>
    </source>
</evidence>
<dbReference type="EMBL" id="CM039436">
    <property type="protein sequence ID" value="KAI4315506.1"/>
    <property type="molecule type" value="Genomic_DNA"/>
</dbReference>
<evidence type="ECO:0000313" key="2">
    <source>
        <dbReference type="Proteomes" id="UP000828941"/>
    </source>
</evidence>